<organism evidence="1 2">
    <name type="scientific">Ancylobacter crimeensis</name>
    <dbReference type="NCBI Taxonomy" id="2579147"/>
    <lineage>
        <taxon>Bacteria</taxon>
        <taxon>Pseudomonadati</taxon>
        <taxon>Pseudomonadota</taxon>
        <taxon>Alphaproteobacteria</taxon>
        <taxon>Hyphomicrobiales</taxon>
        <taxon>Xanthobacteraceae</taxon>
        <taxon>Ancylobacter</taxon>
    </lineage>
</organism>
<dbReference type="SUPFAM" id="SSF81901">
    <property type="entry name" value="HCP-like"/>
    <property type="match status" value="1"/>
</dbReference>
<evidence type="ECO:0000313" key="2">
    <source>
        <dbReference type="Proteomes" id="UP001203284"/>
    </source>
</evidence>
<comment type="caution">
    <text evidence="1">The sequence shown here is derived from an EMBL/GenBank/DDBJ whole genome shotgun (WGS) entry which is preliminary data.</text>
</comment>
<accession>A0ABT0D9X3</accession>
<dbReference type="Proteomes" id="UP001203284">
    <property type="component" value="Unassembled WGS sequence"/>
</dbReference>
<dbReference type="InterPro" id="IPR006597">
    <property type="entry name" value="Sel1-like"/>
</dbReference>
<dbReference type="PANTHER" id="PTHR43628">
    <property type="entry name" value="ACTIVATOR OF C KINASE PROTEIN 1-RELATED"/>
    <property type="match status" value="1"/>
</dbReference>
<dbReference type="SMART" id="SM00671">
    <property type="entry name" value="SEL1"/>
    <property type="match status" value="4"/>
</dbReference>
<dbReference type="EMBL" id="JALKCH010000004">
    <property type="protein sequence ID" value="MCK0196751.1"/>
    <property type="molecule type" value="Genomic_DNA"/>
</dbReference>
<protein>
    <submittedName>
        <fullName evidence="1">Sel1 repeat family protein</fullName>
    </submittedName>
</protein>
<dbReference type="Gene3D" id="1.25.40.10">
    <property type="entry name" value="Tetratricopeptide repeat domain"/>
    <property type="match status" value="1"/>
</dbReference>
<sequence length="329" mass="35719">MHDAWITYPALKRLGPEGLAERMARSPEEAARWVEGAALNGIIGAQIAFGQMLVDGFGVARDPAAALRWFTIAAKAGDADAVTMLGRAHEFGWGVPADAAQAAVHYREAAARGHAWAQFNLGTLLLNGTGVPQDPRAALDLFVRAARQRQPKAMSILGRYREQGWCHPPRPATAGRQALAWYRRGAEGGDYRGQFDYARLLTLAGHGEAALPWFARAVEEGVPVFCRQVGAGLAESGVPELERIALRALERACGTGEPQDLDAYAGALAAGLGGTPQPEEAARLAAQAREIERRTAEREAVRPAVSRPARRLALPQRLLWRFRRWIDRA</sequence>
<reference evidence="1 2" key="1">
    <citation type="submission" date="2022-04" db="EMBL/GenBank/DDBJ databases">
        <authorList>
            <person name="Grouzdev D.S."/>
            <person name="Pantiukh K.S."/>
            <person name="Krutkina M.S."/>
        </authorList>
    </citation>
    <scope>NUCLEOTIDE SEQUENCE [LARGE SCALE GENOMIC DNA]</scope>
    <source>
        <strain evidence="1 2">6x-1</strain>
    </source>
</reference>
<keyword evidence="2" id="KW-1185">Reference proteome</keyword>
<gene>
    <name evidence="1" type="ORF">MWN34_07470</name>
</gene>
<dbReference type="Pfam" id="PF08238">
    <property type="entry name" value="Sel1"/>
    <property type="match status" value="4"/>
</dbReference>
<dbReference type="InterPro" id="IPR052945">
    <property type="entry name" value="Mitotic_Regulator"/>
</dbReference>
<dbReference type="InterPro" id="IPR011990">
    <property type="entry name" value="TPR-like_helical_dom_sf"/>
</dbReference>
<evidence type="ECO:0000313" key="1">
    <source>
        <dbReference type="EMBL" id="MCK0196751.1"/>
    </source>
</evidence>
<dbReference type="RefSeq" id="WP_247028135.1">
    <property type="nucleotide sequence ID" value="NZ_JALKCH010000004.1"/>
</dbReference>
<name>A0ABT0D9X3_9HYPH</name>
<proteinExistence type="predicted"/>
<dbReference type="PANTHER" id="PTHR43628:SF1">
    <property type="entry name" value="CHITIN SYNTHASE REGULATORY FACTOR 2-RELATED"/>
    <property type="match status" value="1"/>
</dbReference>